<comment type="subcellular location">
    <subcellularLocation>
        <location evidence="1">Cytoplasm</location>
    </subcellularLocation>
</comment>
<dbReference type="FunFam" id="1.10.10.10:FF:000163">
    <property type="entry name" value="MarR family transcriptional regulator"/>
    <property type="match status" value="1"/>
</dbReference>
<dbReference type="PROSITE" id="PS50995">
    <property type="entry name" value="HTH_MARR_2"/>
    <property type="match status" value="1"/>
</dbReference>
<keyword evidence="4" id="KW-0238">DNA-binding</keyword>
<dbReference type="GO" id="GO:0003700">
    <property type="term" value="F:DNA-binding transcription factor activity"/>
    <property type="evidence" value="ECO:0007669"/>
    <property type="project" value="InterPro"/>
</dbReference>
<dbReference type="KEGG" id="abra:BN85310560"/>
<comment type="similarity">
    <text evidence="6">Belongs to the SarZ family.</text>
</comment>
<dbReference type="InterPro" id="IPR000835">
    <property type="entry name" value="HTH_MarR-typ"/>
</dbReference>
<keyword evidence="11" id="KW-1185">Reference proteome</keyword>
<evidence type="ECO:0000256" key="3">
    <source>
        <dbReference type="ARBA" id="ARBA00023015"/>
    </source>
</evidence>
<dbReference type="RefSeq" id="WP_030004939.1">
    <property type="nucleotide sequence ID" value="NC_022549.1"/>
</dbReference>
<dbReference type="OrthoDB" id="9806864at2"/>
<evidence type="ECO:0000256" key="2">
    <source>
        <dbReference type="ARBA" id="ARBA00022490"/>
    </source>
</evidence>
<evidence type="ECO:0000259" key="9">
    <source>
        <dbReference type="PROSITE" id="PS50995"/>
    </source>
</evidence>
<evidence type="ECO:0000256" key="6">
    <source>
        <dbReference type="ARBA" id="ARBA00046337"/>
    </source>
</evidence>
<dbReference type="Pfam" id="PF22381">
    <property type="entry name" value="Staph_reg_Sar_Rot"/>
    <property type="match status" value="1"/>
</dbReference>
<proteinExistence type="inferred from homology"/>
<gene>
    <name evidence="10" type="ORF">BN85310560</name>
</gene>
<protein>
    <recommendedName>
        <fullName evidence="7">HTH-type transcriptional regulator SarZ</fullName>
    </recommendedName>
    <alternativeName>
        <fullName evidence="8">Staphylococcal accessory regulator Z</fullName>
    </alternativeName>
</protein>
<reference evidence="10 11" key="1">
    <citation type="journal article" date="2013" name="J. Mol. Microbiol. Biotechnol.">
        <title>Analysis of the Complete Genomes of Acholeplasma brassicae , A. palmae and A. laidlawii and Their Comparison to the Obligate Parasites from ' Candidatus Phytoplasma'.</title>
        <authorList>
            <person name="Kube M."/>
            <person name="Siewert C."/>
            <person name="Migdoll A.M."/>
            <person name="Duduk B."/>
            <person name="Holz S."/>
            <person name="Rabus R."/>
            <person name="Seemuller E."/>
            <person name="Mitrovic J."/>
            <person name="Muller I."/>
            <person name="Buttner C."/>
            <person name="Reinhardt R."/>
        </authorList>
    </citation>
    <scope>NUCLEOTIDE SEQUENCE [LARGE SCALE GENOMIC DNA]</scope>
    <source>
        <strain evidence="11">0502</strain>
    </source>
</reference>
<evidence type="ECO:0000256" key="5">
    <source>
        <dbReference type="ARBA" id="ARBA00023163"/>
    </source>
</evidence>
<evidence type="ECO:0000256" key="1">
    <source>
        <dbReference type="ARBA" id="ARBA00004496"/>
    </source>
</evidence>
<dbReference type="STRING" id="61635.BN85310560"/>
<dbReference type="InterPro" id="IPR036390">
    <property type="entry name" value="WH_DNA-bd_sf"/>
</dbReference>
<keyword evidence="5" id="KW-0804">Transcription</keyword>
<feature type="domain" description="HTH marR-type" evidence="9">
    <location>
        <begin position="9"/>
        <end position="139"/>
    </location>
</feature>
<dbReference type="HOGENOM" id="CLU_083287_3_2_14"/>
<evidence type="ECO:0000256" key="7">
    <source>
        <dbReference type="ARBA" id="ARBA00047188"/>
    </source>
</evidence>
<dbReference type="PRINTS" id="PR00598">
    <property type="entry name" value="HTHMARR"/>
</dbReference>
<dbReference type="InterPro" id="IPR055166">
    <property type="entry name" value="Transc_reg_Sar_Rot_HTH"/>
</dbReference>
<dbReference type="SMART" id="SM00347">
    <property type="entry name" value="HTH_MARR"/>
    <property type="match status" value="1"/>
</dbReference>
<dbReference type="Gene3D" id="1.10.10.10">
    <property type="entry name" value="Winged helix-like DNA-binding domain superfamily/Winged helix DNA-binding domain"/>
    <property type="match status" value="1"/>
</dbReference>
<dbReference type="GO" id="GO:0005737">
    <property type="term" value="C:cytoplasm"/>
    <property type="evidence" value="ECO:0007669"/>
    <property type="project" value="UniProtKB-SubCell"/>
</dbReference>
<keyword evidence="3" id="KW-0805">Transcription regulation</keyword>
<dbReference type="Proteomes" id="UP000032737">
    <property type="component" value="Chromosome"/>
</dbReference>
<accession>U4KNV6</accession>
<keyword evidence="2" id="KW-0963">Cytoplasm</keyword>
<evidence type="ECO:0000256" key="8">
    <source>
        <dbReference type="ARBA" id="ARBA00047207"/>
    </source>
</evidence>
<evidence type="ECO:0000313" key="10">
    <source>
        <dbReference type="EMBL" id="CCV66077.1"/>
    </source>
</evidence>
<sequence>MKSDLLKLDNQLCFALYVASKEVIKRYKSLLDPYGLTYTGYITMLALYEQDQVSIKELGHKLYLDSGTLTPLLKKLENQGYIIRQRSKEDERQVFIRLTKTGVLLKESLVKVPEALLCSINADPKDGKRLLDSLHELLHVLDETPKSSS</sequence>
<dbReference type="PANTHER" id="PTHR42756:SF1">
    <property type="entry name" value="TRANSCRIPTIONAL REPRESSOR OF EMRAB OPERON"/>
    <property type="match status" value="1"/>
</dbReference>
<dbReference type="PANTHER" id="PTHR42756">
    <property type="entry name" value="TRANSCRIPTIONAL REGULATOR, MARR"/>
    <property type="match status" value="1"/>
</dbReference>
<dbReference type="InterPro" id="IPR036388">
    <property type="entry name" value="WH-like_DNA-bd_sf"/>
</dbReference>
<evidence type="ECO:0000313" key="11">
    <source>
        <dbReference type="Proteomes" id="UP000032737"/>
    </source>
</evidence>
<dbReference type="EMBL" id="FO681348">
    <property type="protein sequence ID" value="CCV66077.1"/>
    <property type="molecule type" value="Genomic_DNA"/>
</dbReference>
<organism evidence="10 11">
    <name type="scientific">Acholeplasma brassicae</name>
    <dbReference type="NCBI Taxonomy" id="61635"/>
    <lineage>
        <taxon>Bacteria</taxon>
        <taxon>Bacillati</taxon>
        <taxon>Mycoplasmatota</taxon>
        <taxon>Mollicutes</taxon>
        <taxon>Acholeplasmatales</taxon>
        <taxon>Acholeplasmataceae</taxon>
        <taxon>Acholeplasma</taxon>
    </lineage>
</organism>
<evidence type="ECO:0000256" key="4">
    <source>
        <dbReference type="ARBA" id="ARBA00023125"/>
    </source>
</evidence>
<dbReference type="AlphaFoldDB" id="U4KNV6"/>
<name>U4KNV6_9MOLU</name>
<dbReference type="GO" id="GO:0003677">
    <property type="term" value="F:DNA binding"/>
    <property type="evidence" value="ECO:0007669"/>
    <property type="project" value="UniProtKB-KW"/>
</dbReference>
<dbReference type="SUPFAM" id="SSF46785">
    <property type="entry name" value="Winged helix' DNA-binding domain"/>
    <property type="match status" value="1"/>
</dbReference>